<feature type="transmembrane region" description="Helical" evidence="2">
    <location>
        <begin position="174"/>
        <end position="194"/>
    </location>
</feature>
<keyword evidence="2" id="KW-0472">Membrane</keyword>
<keyword evidence="2" id="KW-0812">Transmembrane</keyword>
<feature type="coiled-coil region" evidence="1">
    <location>
        <begin position="124"/>
        <end position="151"/>
    </location>
</feature>
<protein>
    <submittedName>
        <fullName evidence="3">Uncharacterized protein</fullName>
    </submittedName>
</protein>
<proteinExistence type="predicted"/>
<dbReference type="OrthoDB" id="6052981at2759"/>
<dbReference type="AlphaFoldDB" id="A0A9D4DD01"/>
<keyword evidence="1" id="KW-0175">Coiled coil</keyword>
<feature type="transmembrane region" description="Helical" evidence="2">
    <location>
        <begin position="44"/>
        <end position="64"/>
    </location>
</feature>
<accession>A0A9D4DD01</accession>
<dbReference type="EMBL" id="JAIWYP010000010">
    <property type="protein sequence ID" value="KAH3746586.1"/>
    <property type="molecule type" value="Genomic_DNA"/>
</dbReference>
<evidence type="ECO:0000313" key="4">
    <source>
        <dbReference type="Proteomes" id="UP000828390"/>
    </source>
</evidence>
<name>A0A9D4DD01_DREPO</name>
<organism evidence="3 4">
    <name type="scientific">Dreissena polymorpha</name>
    <name type="common">Zebra mussel</name>
    <name type="synonym">Mytilus polymorpha</name>
    <dbReference type="NCBI Taxonomy" id="45954"/>
    <lineage>
        <taxon>Eukaryota</taxon>
        <taxon>Metazoa</taxon>
        <taxon>Spiralia</taxon>
        <taxon>Lophotrochozoa</taxon>
        <taxon>Mollusca</taxon>
        <taxon>Bivalvia</taxon>
        <taxon>Autobranchia</taxon>
        <taxon>Heteroconchia</taxon>
        <taxon>Euheterodonta</taxon>
        <taxon>Imparidentia</taxon>
        <taxon>Neoheterodontei</taxon>
        <taxon>Myida</taxon>
        <taxon>Dreissenoidea</taxon>
        <taxon>Dreissenidae</taxon>
        <taxon>Dreissena</taxon>
    </lineage>
</organism>
<reference evidence="3" key="1">
    <citation type="journal article" date="2019" name="bioRxiv">
        <title>The Genome of the Zebra Mussel, Dreissena polymorpha: A Resource for Invasive Species Research.</title>
        <authorList>
            <person name="McCartney M.A."/>
            <person name="Auch B."/>
            <person name="Kono T."/>
            <person name="Mallez S."/>
            <person name="Zhang Y."/>
            <person name="Obille A."/>
            <person name="Becker A."/>
            <person name="Abrahante J.E."/>
            <person name="Garbe J."/>
            <person name="Badalamenti J.P."/>
            <person name="Herman A."/>
            <person name="Mangelson H."/>
            <person name="Liachko I."/>
            <person name="Sullivan S."/>
            <person name="Sone E.D."/>
            <person name="Koren S."/>
            <person name="Silverstein K.A.T."/>
            <person name="Beckman K.B."/>
            <person name="Gohl D.M."/>
        </authorList>
    </citation>
    <scope>NUCLEOTIDE SEQUENCE</scope>
    <source>
        <strain evidence="3">Duluth1</strain>
        <tissue evidence="3">Whole animal</tissue>
    </source>
</reference>
<gene>
    <name evidence="3" type="ORF">DPMN_180995</name>
</gene>
<sequence length="404" mass="45154">MKLSLKKSWLCRLIQDLSPTTAGSSRGIVNNGVTKYGHLDDLPMAIKIVGLSFAVFGVAATLYLSCSCILSIPSSQPPVENPPGSITNDDTSEDTCSTTLPLIDDVITRLHILEIAFKEQTFARETIAREVSDQTNTYESLEKKIASVLDRLTNISSLFSDLQMKFDQLERKANFNETLVIALFLCIVCCLLWYNRKSIHEYVEKLEASYRSPIPKKIESTRVLVRKSSSNPGTPKHSSSLLNEVCMVCFQPENTNGIIAKLTNAMLRHLEGFRVSLRPFYGVLSFDDIRDMPHVRLYVIIVDAESRGLFLNCSDKDLLVECVNRSNTIGACCVVIIINDDGSKNLTAHSVFNSSLRLIKTSDCLQDMAAKGRLFSLWKDMTSHQLSHLRRIVKTVLNAKLVLK</sequence>
<reference evidence="3" key="2">
    <citation type="submission" date="2020-11" db="EMBL/GenBank/DDBJ databases">
        <authorList>
            <person name="McCartney M.A."/>
            <person name="Auch B."/>
            <person name="Kono T."/>
            <person name="Mallez S."/>
            <person name="Becker A."/>
            <person name="Gohl D.M."/>
            <person name="Silverstein K.A.T."/>
            <person name="Koren S."/>
            <person name="Bechman K.B."/>
            <person name="Herman A."/>
            <person name="Abrahante J.E."/>
            <person name="Garbe J."/>
        </authorList>
    </citation>
    <scope>NUCLEOTIDE SEQUENCE</scope>
    <source>
        <strain evidence="3">Duluth1</strain>
        <tissue evidence="3">Whole animal</tissue>
    </source>
</reference>
<keyword evidence="2" id="KW-1133">Transmembrane helix</keyword>
<dbReference type="Proteomes" id="UP000828390">
    <property type="component" value="Unassembled WGS sequence"/>
</dbReference>
<keyword evidence="4" id="KW-1185">Reference proteome</keyword>
<evidence type="ECO:0000256" key="2">
    <source>
        <dbReference type="SAM" id="Phobius"/>
    </source>
</evidence>
<evidence type="ECO:0000256" key="1">
    <source>
        <dbReference type="SAM" id="Coils"/>
    </source>
</evidence>
<evidence type="ECO:0000313" key="3">
    <source>
        <dbReference type="EMBL" id="KAH3746586.1"/>
    </source>
</evidence>
<comment type="caution">
    <text evidence="3">The sequence shown here is derived from an EMBL/GenBank/DDBJ whole genome shotgun (WGS) entry which is preliminary data.</text>
</comment>